<feature type="coiled-coil region" evidence="1">
    <location>
        <begin position="391"/>
        <end position="422"/>
    </location>
</feature>
<dbReference type="EMBL" id="JANEYG010000007">
    <property type="protein sequence ID" value="KAJ8922247.1"/>
    <property type="molecule type" value="Genomic_DNA"/>
</dbReference>
<evidence type="ECO:0000313" key="2">
    <source>
        <dbReference type="EMBL" id="KAJ8922247.1"/>
    </source>
</evidence>
<feature type="coiled-coil region" evidence="1">
    <location>
        <begin position="1126"/>
        <end position="1153"/>
    </location>
</feature>
<name>A0AAV8W6L2_9CUCU</name>
<organism evidence="2 3">
    <name type="scientific">Exocentrus adspersus</name>
    <dbReference type="NCBI Taxonomy" id="1586481"/>
    <lineage>
        <taxon>Eukaryota</taxon>
        <taxon>Metazoa</taxon>
        <taxon>Ecdysozoa</taxon>
        <taxon>Arthropoda</taxon>
        <taxon>Hexapoda</taxon>
        <taxon>Insecta</taxon>
        <taxon>Pterygota</taxon>
        <taxon>Neoptera</taxon>
        <taxon>Endopterygota</taxon>
        <taxon>Coleoptera</taxon>
        <taxon>Polyphaga</taxon>
        <taxon>Cucujiformia</taxon>
        <taxon>Chrysomeloidea</taxon>
        <taxon>Cerambycidae</taxon>
        <taxon>Lamiinae</taxon>
        <taxon>Acanthocinini</taxon>
        <taxon>Exocentrus</taxon>
    </lineage>
</organism>
<evidence type="ECO:0000313" key="3">
    <source>
        <dbReference type="Proteomes" id="UP001159042"/>
    </source>
</evidence>
<feature type="coiled-coil region" evidence="1">
    <location>
        <begin position="936"/>
        <end position="1012"/>
    </location>
</feature>
<keyword evidence="3" id="KW-1185">Reference proteome</keyword>
<feature type="coiled-coil region" evidence="1">
    <location>
        <begin position="182"/>
        <end position="230"/>
    </location>
</feature>
<dbReference type="PANTHER" id="PTHR47357:SF1">
    <property type="entry name" value="SPINDLE POLE BODY COMPONENT 110"/>
    <property type="match status" value="1"/>
</dbReference>
<proteinExistence type="predicted"/>
<sequence>MDSDVVSNCSSASLQSEELGSNLSTLSNLSIYQDEFAELRYLVNPTKYPNITFNRCSTPKPDSGCGSQFDESIALSSGLITASPQLQNLQQIQENYKYDLYNLEKKLELKYYDKIEKLLKTNYQLQSELNDANEQITRLIKNYCSKPSVVSNNFIELENRYHTLTVNYSQLQHKYLGTKTEKEEAEFDIKQLKTELTALKVDVAAKNECINELKDKTAKQYVEIENLIKNNSKASQNSSEITSELAQVRKTQNWYKERLLLCQNENQTLTSEILKCKENLYSQCELIENLNVEVSKWKTKCSEVEIQALKDKESLYKQFQSMNLSDSKHVKQLNIQSKESTKTYEINYYKSCIQDLNYEIGKVKEYVQEQDIIVQKITKENSELVANCITLQNSVRQNEIVIEELENTKKQLTAQVDELTLKAIQKTDDIGIRENQILSLQAELRIRTDEQHVIEQTVNALRQQFAIFKSKYKEVKDELLLKNKQILLLESEKQKLFMDNNWNICELQKLKEKDIVINQLKHDLIKSSKTVDEHLKTVKTMENELEKNHEQNLFALTEKQNTIDTSYLEMQRYEDALAQYKSIVTNNQKDIDNLRTKLNKADAKVNDLEDNIEILKQEVNRRDVDLDKMNNECTKLKEELKYFTERIRTSPELYNNNLQHCADIRCCNAAFLKDIRIEQKAKPGEVDNSNNIIREKIFTTSKFKSRLDLKIKGLQRRVEELSKTSNECYASLNTIFKVIKDGNENENIQKLNVLLQVKELELKEKQKKHEANNRTLLRKVKEHMKGRNAAEKHNKYLQDLYNSLSEENNSLKLELKTKEQDIENLKNILDKFTNVNEKLKSSLLKLEEQTNKNSPCRSCKLSSEKIESLEKGIKDLENEKLVFEKLLMDKQNLIVDLQKENQLLSIKNVSLNKDTEKLVEDLKIALREGNAANLNVNELQNVTKKAESDIDQLKGVLKEEQERLLATSTDNNRLKNSLDEMEAKVEYLSNEVKILSSRLQMKSEEMIQLEAKRSKMEGTWQAKEKDLQNIINTLRHYAHDMQLEINSVNTEKNFLQRLCNDLKLALKSHVSRNKVLKQQLNNISTEKDFSSLPNVIPNIPCDIKYDEDYINQLLELTRAPLRSKPITEMKSCLDTLKREISTLQEQIAQKNLQY</sequence>
<dbReference type="GO" id="GO:0005856">
    <property type="term" value="C:cytoskeleton"/>
    <property type="evidence" value="ECO:0007669"/>
    <property type="project" value="TreeGrafter"/>
</dbReference>
<comment type="caution">
    <text evidence="2">The sequence shown here is derived from an EMBL/GenBank/DDBJ whole genome shotgun (WGS) entry which is preliminary data.</text>
</comment>
<gene>
    <name evidence="2" type="ORF">NQ315_004184</name>
</gene>
<dbReference type="PANTHER" id="PTHR47357">
    <property type="entry name" value="COP1-INTERACTIVE PROTEIN 1"/>
    <property type="match status" value="1"/>
</dbReference>
<dbReference type="GO" id="GO:0005200">
    <property type="term" value="F:structural constituent of cytoskeleton"/>
    <property type="evidence" value="ECO:0007669"/>
    <property type="project" value="TreeGrafter"/>
</dbReference>
<dbReference type="AlphaFoldDB" id="A0AAV8W6L2"/>
<evidence type="ECO:0000256" key="1">
    <source>
        <dbReference type="SAM" id="Coils"/>
    </source>
</evidence>
<feature type="coiled-coil region" evidence="1">
    <location>
        <begin position="794"/>
        <end position="893"/>
    </location>
</feature>
<reference evidence="2 3" key="1">
    <citation type="journal article" date="2023" name="Insect Mol. Biol.">
        <title>Genome sequencing provides insights into the evolution of gene families encoding plant cell wall-degrading enzymes in longhorned beetles.</title>
        <authorList>
            <person name="Shin N.R."/>
            <person name="Okamura Y."/>
            <person name="Kirsch R."/>
            <person name="Pauchet Y."/>
        </authorList>
    </citation>
    <scope>NUCLEOTIDE SEQUENCE [LARGE SCALE GENOMIC DNA]</scope>
    <source>
        <strain evidence="2">EAD_L_NR</strain>
    </source>
</reference>
<keyword evidence="1" id="KW-0175">Coiled coil</keyword>
<dbReference type="Gene3D" id="1.10.287.1490">
    <property type="match status" value="1"/>
</dbReference>
<accession>A0AAV8W6L2</accession>
<protein>
    <submittedName>
        <fullName evidence="2">Uncharacterized protein</fullName>
    </submittedName>
</protein>
<dbReference type="Proteomes" id="UP001159042">
    <property type="component" value="Unassembled WGS sequence"/>
</dbReference>
<feature type="coiled-coil region" evidence="1">
    <location>
        <begin position="584"/>
        <end position="646"/>
    </location>
</feature>
<feature type="coiled-coil region" evidence="1">
    <location>
        <begin position="86"/>
        <end position="142"/>
    </location>
</feature>